<keyword evidence="2" id="KW-1185">Reference proteome</keyword>
<dbReference type="RefSeq" id="WP_090331158.1">
    <property type="nucleotide sequence ID" value="NZ_FNXY01000001.1"/>
</dbReference>
<gene>
    <name evidence="1" type="ORF">SAMN04487995_0289</name>
</gene>
<organism evidence="1 2">
    <name type="scientific">Dyadobacter koreensis</name>
    <dbReference type="NCBI Taxonomy" id="408657"/>
    <lineage>
        <taxon>Bacteria</taxon>
        <taxon>Pseudomonadati</taxon>
        <taxon>Bacteroidota</taxon>
        <taxon>Cytophagia</taxon>
        <taxon>Cytophagales</taxon>
        <taxon>Spirosomataceae</taxon>
        <taxon>Dyadobacter</taxon>
    </lineage>
</organism>
<evidence type="ECO:0000313" key="2">
    <source>
        <dbReference type="Proteomes" id="UP000199532"/>
    </source>
</evidence>
<evidence type="ECO:0000313" key="1">
    <source>
        <dbReference type="EMBL" id="SEI38793.1"/>
    </source>
</evidence>
<protein>
    <submittedName>
        <fullName evidence="1">Uncharacterized protein</fullName>
    </submittedName>
</protein>
<dbReference type="AlphaFoldDB" id="A0A1H6Q4T2"/>
<dbReference type="OrthoDB" id="9884956at2"/>
<sequence>MLNEEKTGKPGLNEVDFRLTGFKVHALPESTEVSVKAGRRDLYKMGLVKGDMTINYGGQLLEIKGTALFFVNPHVPHALVRRVNRTSGYACIFTETKPSPWAGYRILRFSGSAKIERCGRDITKRQR</sequence>
<proteinExistence type="predicted"/>
<name>A0A1H6Q4T2_9BACT</name>
<accession>A0A1H6Q4T2</accession>
<reference evidence="1 2" key="1">
    <citation type="submission" date="2016-10" db="EMBL/GenBank/DDBJ databases">
        <authorList>
            <person name="de Groot N.N."/>
        </authorList>
    </citation>
    <scope>NUCLEOTIDE SEQUENCE [LARGE SCALE GENOMIC DNA]</scope>
    <source>
        <strain evidence="1 2">DSM 19938</strain>
    </source>
</reference>
<dbReference type="STRING" id="408657.SAMN04487995_0289"/>
<dbReference type="EMBL" id="FNXY01000001">
    <property type="protein sequence ID" value="SEI38793.1"/>
    <property type="molecule type" value="Genomic_DNA"/>
</dbReference>
<dbReference type="Proteomes" id="UP000199532">
    <property type="component" value="Unassembled WGS sequence"/>
</dbReference>